<organism evidence="4 5">
    <name type="scientific">Pseudoduganella lurida</name>
    <dbReference type="NCBI Taxonomy" id="1036180"/>
    <lineage>
        <taxon>Bacteria</taxon>
        <taxon>Pseudomonadati</taxon>
        <taxon>Pseudomonadota</taxon>
        <taxon>Betaproteobacteria</taxon>
        <taxon>Burkholderiales</taxon>
        <taxon>Oxalobacteraceae</taxon>
        <taxon>Telluria group</taxon>
        <taxon>Pseudoduganella</taxon>
    </lineage>
</organism>
<evidence type="ECO:0000313" key="5">
    <source>
        <dbReference type="Proteomes" id="UP000318431"/>
    </source>
</evidence>
<proteinExistence type="predicted"/>
<accession>A0A562RBU4</accession>
<dbReference type="InterPro" id="IPR029058">
    <property type="entry name" value="AB_hydrolase_fold"/>
</dbReference>
<dbReference type="EMBL" id="VLLB01000003">
    <property type="protein sequence ID" value="TWI66383.1"/>
    <property type="molecule type" value="Genomic_DNA"/>
</dbReference>
<sequence length="322" mass="34874">MKSIIACCILLSCVFKTQAAGFQTREMTGPAGKPIKLAIWYPSATPPQARNTGTFIQQVASDGEVAGTGLPLVIISHGTGGSQYSHYDTALALADAGFIVVAPIHPGDNYADRSEAANILERPRHIIATLDYLLREWPQRAQIAPSRIGIFGFSSGGFTALVNIGGQPDLRKVGVHCAAHPAEYACQLVARHGDDSKQVPHAATPQMHDRRIRAAVIVAPALGFTFDNAALAKVDVPVQLWRAEDDIVLPHPWYAEHVRAALPRMPEYHVVPRAGHLDFLAPCTAQLAALVPQICVSQDGFDRGDFHKRFNADVVGFFHRSL</sequence>
<dbReference type="InterPro" id="IPR016986">
    <property type="entry name" value="UCP031982_abhydr"/>
</dbReference>
<dbReference type="PANTHER" id="PTHR22946">
    <property type="entry name" value="DIENELACTONE HYDROLASE DOMAIN-CONTAINING PROTEIN-RELATED"/>
    <property type="match status" value="1"/>
</dbReference>
<evidence type="ECO:0000256" key="1">
    <source>
        <dbReference type="ARBA" id="ARBA00022801"/>
    </source>
</evidence>
<reference evidence="4 5" key="1">
    <citation type="journal article" date="2015" name="Stand. Genomic Sci.">
        <title>Genomic Encyclopedia of Bacterial and Archaeal Type Strains, Phase III: the genomes of soil and plant-associated and newly described type strains.</title>
        <authorList>
            <person name="Whitman W.B."/>
            <person name="Woyke T."/>
            <person name="Klenk H.P."/>
            <person name="Zhou Y."/>
            <person name="Lilburn T.G."/>
            <person name="Beck B.J."/>
            <person name="De Vos P."/>
            <person name="Vandamme P."/>
            <person name="Eisen J.A."/>
            <person name="Garrity G."/>
            <person name="Hugenholtz P."/>
            <person name="Kyrpides N.C."/>
        </authorList>
    </citation>
    <scope>NUCLEOTIDE SEQUENCE [LARGE SCALE GENOMIC DNA]</scope>
    <source>
        <strain evidence="4 5">CGMCC 1.10822</strain>
    </source>
</reference>
<dbReference type="InterPro" id="IPR002925">
    <property type="entry name" value="Dienelactn_hydro"/>
</dbReference>
<dbReference type="AlphaFoldDB" id="A0A562RBU4"/>
<name>A0A562RBU4_9BURK</name>
<keyword evidence="2" id="KW-0732">Signal</keyword>
<evidence type="ECO:0000259" key="3">
    <source>
        <dbReference type="Pfam" id="PF01738"/>
    </source>
</evidence>
<dbReference type="SUPFAM" id="SSF53474">
    <property type="entry name" value="alpha/beta-Hydrolases"/>
    <property type="match status" value="1"/>
</dbReference>
<dbReference type="PIRSF" id="PIRSF031982">
    <property type="entry name" value="UCP031982_abhydr"/>
    <property type="match status" value="1"/>
</dbReference>
<dbReference type="Gene3D" id="3.40.50.1820">
    <property type="entry name" value="alpha/beta hydrolase"/>
    <property type="match status" value="1"/>
</dbReference>
<feature type="domain" description="Dienelactone hydrolase" evidence="3">
    <location>
        <begin position="70"/>
        <end position="171"/>
    </location>
</feature>
<feature type="signal peptide" evidence="2">
    <location>
        <begin position="1"/>
        <end position="19"/>
    </location>
</feature>
<comment type="caution">
    <text evidence="4">The sequence shown here is derived from an EMBL/GenBank/DDBJ whole genome shotgun (WGS) entry which is preliminary data.</text>
</comment>
<gene>
    <name evidence="4" type="ORF">IP91_02196</name>
</gene>
<evidence type="ECO:0000313" key="4">
    <source>
        <dbReference type="EMBL" id="TWI66383.1"/>
    </source>
</evidence>
<keyword evidence="1 4" id="KW-0378">Hydrolase</keyword>
<protein>
    <submittedName>
        <fullName evidence="4">Putative dienelactone hydrolase</fullName>
    </submittedName>
</protein>
<feature type="chain" id="PRO_5021863968" evidence="2">
    <location>
        <begin position="20"/>
        <end position="322"/>
    </location>
</feature>
<dbReference type="InterPro" id="IPR050261">
    <property type="entry name" value="FrsA_esterase"/>
</dbReference>
<evidence type="ECO:0000256" key="2">
    <source>
        <dbReference type="SAM" id="SignalP"/>
    </source>
</evidence>
<dbReference type="RefSeq" id="WP_145649011.1">
    <property type="nucleotide sequence ID" value="NZ_VLLB01000003.1"/>
</dbReference>
<dbReference type="OrthoDB" id="192696at2"/>
<dbReference type="Pfam" id="PF01738">
    <property type="entry name" value="DLH"/>
    <property type="match status" value="1"/>
</dbReference>
<dbReference type="PANTHER" id="PTHR22946:SF9">
    <property type="entry name" value="POLYKETIDE TRANSFERASE AF380"/>
    <property type="match status" value="1"/>
</dbReference>
<dbReference type="Proteomes" id="UP000318431">
    <property type="component" value="Unassembled WGS sequence"/>
</dbReference>
<dbReference type="GO" id="GO:0052689">
    <property type="term" value="F:carboxylic ester hydrolase activity"/>
    <property type="evidence" value="ECO:0007669"/>
    <property type="project" value="UniProtKB-ARBA"/>
</dbReference>
<keyword evidence="5" id="KW-1185">Reference proteome</keyword>